<reference evidence="4 5" key="1">
    <citation type="submission" date="2019-11" db="EMBL/GenBank/DDBJ databases">
        <authorList>
            <person name="Holert J."/>
        </authorList>
    </citation>
    <scope>NUCLEOTIDE SEQUENCE [LARGE SCALE GENOMIC DNA]</scope>
    <source>
        <strain evidence="3">BC3_2A</strain>
        <strain evidence="2">SB11_1A</strain>
    </source>
</reference>
<dbReference type="Proteomes" id="UP000439591">
    <property type="component" value="Unassembled WGS sequence"/>
</dbReference>
<evidence type="ECO:0008006" key="6">
    <source>
        <dbReference type="Google" id="ProtNLM"/>
    </source>
</evidence>
<evidence type="ECO:0000313" key="2">
    <source>
        <dbReference type="EMBL" id="CAA0089059.1"/>
    </source>
</evidence>
<dbReference type="RefSeq" id="WP_159268331.1">
    <property type="nucleotide sequence ID" value="NZ_CACSIK010000001.1"/>
</dbReference>
<protein>
    <recommendedName>
        <fullName evidence="6">Lipoprotein</fullName>
    </recommendedName>
</protein>
<dbReference type="EMBL" id="CACSIM010000002">
    <property type="protein sequence ID" value="CAA0095661.1"/>
    <property type="molecule type" value="Genomic_DNA"/>
</dbReference>
<dbReference type="Proteomes" id="UP000435877">
    <property type="component" value="Unassembled WGS sequence"/>
</dbReference>
<evidence type="ECO:0000256" key="1">
    <source>
        <dbReference type="SAM" id="SignalP"/>
    </source>
</evidence>
<gene>
    <name evidence="2" type="ORF">IHBHHGIJ_01696</name>
    <name evidence="3" type="ORF">KFEGEMFD_01298</name>
</gene>
<organism evidence="3 5">
    <name type="scientific">Zhongshania aliphaticivorans</name>
    <dbReference type="NCBI Taxonomy" id="1470434"/>
    <lineage>
        <taxon>Bacteria</taxon>
        <taxon>Pseudomonadati</taxon>
        <taxon>Pseudomonadota</taxon>
        <taxon>Gammaproteobacteria</taxon>
        <taxon>Cellvibrionales</taxon>
        <taxon>Spongiibacteraceae</taxon>
        <taxon>Zhongshania</taxon>
    </lineage>
</organism>
<feature type="signal peptide" evidence="1">
    <location>
        <begin position="1"/>
        <end position="24"/>
    </location>
</feature>
<dbReference type="PROSITE" id="PS51257">
    <property type="entry name" value="PROKAR_LIPOPROTEIN"/>
    <property type="match status" value="1"/>
</dbReference>
<name>A0A5S9NXV9_9GAMM</name>
<evidence type="ECO:0000313" key="3">
    <source>
        <dbReference type="EMBL" id="CAA0095661.1"/>
    </source>
</evidence>
<dbReference type="EMBL" id="CACSIK010000001">
    <property type="protein sequence ID" value="CAA0089059.1"/>
    <property type="molecule type" value="Genomic_DNA"/>
</dbReference>
<evidence type="ECO:0000313" key="4">
    <source>
        <dbReference type="Proteomes" id="UP000435877"/>
    </source>
</evidence>
<accession>A0A5S9NXV9</accession>
<keyword evidence="1" id="KW-0732">Signal</keyword>
<sequence>MSLAKPLYTSLVLFSLISVSGCVSYTAEDYQADSIKLMEDNYGAVKGELPSFTDPKAKQLAEQFKAGQAHVRAHGTLLYDPVAYPVCELSEEAIKKRIAFFAEGDMLAGHKSTAQQTGKGSLAAQASASTLDSSKITKYVLKQTLLAYELRASEALCNKYKSGAELKTDDHIIYTKIRADTHKAKMVNGEEIEDVSSQLTENTIRTRYKVLEHTPGAPPVIEHTTEVFTSRHMIDEEALDILGKSLDMAAIIGDMGNYMLAYQSDKLNLQFSDSSNTPGFFTTQQTIKLAGGRSKNMTYRGKQPSSIYRFQDAKMHGLQETYNSSPYLGNTSMCYEMGERVERPDCLTF</sequence>
<dbReference type="AlphaFoldDB" id="A0A5S9NXV9"/>
<proteinExistence type="predicted"/>
<keyword evidence="4" id="KW-1185">Reference proteome</keyword>
<evidence type="ECO:0000313" key="5">
    <source>
        <dbReference type="Proteomes" id="UP000439591"/>
    </source>
</evidence>
<feature type="chain" id="PRO_5036372881" description="Lipoprotein" evidence="1">
    <location>
        <begin position="25"/>
        <end position="349"/>
    </location>
</feature>